<dbReference type="SUPFAM" id="SSF55486">
    <property type="entry name" value="Metalloproteases ('zincins'), catalytic domain"/>
    <property type="match status" value="1"/>
</dbReference>
<keyword evidence="4 9" id="KW-0378">Hydrolase</keyword>
<feature type="transmembrane region" description="Helical" evidence="11">
    <location>
        <begin position="234"/>
        <end position="260"/>
    </location>
</feature>
<dbReference type="InterPro" id="IPR024079">
    <property type="entry name" value="MetalloPept_cat_dom_sf"/>
</dbReference>
<feature type="signal peptide" evidence="12">
    <location>
        <begin position="1"/>
        <end position="15"/>
    </location>
</feature>
<dbReference type="Gene3D" id="2.60.120.290">
    <property type="entry name" value="Spermadhesin, CUB domain"/>
    <property type="match status" value="1"/>
</dbReference>
<feature type="domain" description="CUB" evidence="13">
    <location>
        <begin position="276"/>
        <end position="408"/>
    </location>
</feature>
<dbReference type="SMART" id="SM00235">
    <property type="entry name" value="ZnMc"/>
    <property type="match status" value="1"/>
</dbReference>
<evidence type="ECO:0000256" key="2">
    <source>
        <dbReference type="ARBA" id="ARBA00022670"/>
    </source>
</evidence>
<evidence type="ECO:0000313" key="15">
    <source>
        <dbReference type="EMBL" id="KAG7174961.1"/>
    </source>
</evidence>
<comment type="caution">
    <text evidence="8">Lacks conserved residue(s) required for the propagation of feature annotation.</text>
</comment>
<feature type="binding site" evidence="9">
    <location>
        <position position="136"/>
    </location>
    <ligand>
        <name>Zn(2+)</name>
        <dbReference type="ChEBI" id="CHEBI:29105"/>
        <note>catalytic</note>
    </ligand>
</feature>
<dbReference type="SUPFAM" id="SSF49854">
    <property type="entry name" value="Spermadhesin, CUB domain"/>
    <property type="match status" value="1"/>
</dbReference>
<dbReference type="PROSITE" id="PS01180">
    <property type="entry name" value="CUB"/>
    <property type="match status" value="1"/>
</dbReference>
<feature type="transmembrane region" description="Helical" evidence="11">
    <location>
        <begin position="203"/>
        <end position="222"/>
    </location>
</feature>
<comment type="cofactor">
    <cofactor evidence="9 10">
        <name>Zn(2+)</name>
        <dbReference type="ChEBI" id="CHEBI:29105"/>
    </cofactor>
    <text evidence="9 10">Binds 1 zinc ion per subunit.</text>
</comment>
<dbReference type="InterPro" id="IPR006026">
    <property type="entry name" value="Peptidase_Metallo"/>
</dbReference>
<dbReference type="Proteomes" id="UP000747542">
    <property type="component" value="Unassembled WGS sequence"/>
</dbReference>
<evidence type="ECO:0000256" key="6">
    <source>
        <dbReference type="ARBA" id="ARBA00023049"/>
    </source>
</evidence>
<keyword evidence="6 9" id="KW-0482">Metalloprotease</keyword>
<organism evidence="15 16">
    <name type="scientific">Homarus americanus</name>
    <name type="common">American lobster</name>
    <dbReference type="NCBI Taxonomy" id="6706"/>
    <lineage>
        <taxon>Eukaryota</taxon>
        <taxon>Metazoa</taxon>
        <taxon>Ecdysozoa</taxon>
        <taxon>Arthropoda</taxon>
        <taxon>Crustacea</taxon>
        <taxon>Multicrustacea</taxon>
        <taxon>Malacostraca</taxon>
        <taxon>Eumalacostraca</taxon>
        <taxon>Eucarida</taxon>
        <taxon>Decapoda</taxon>
        <taxon>Pleocyemata</taxon>
        <taxon>Astacidea</taxon>
        <taxon>Nephropoidea</taxon>
        <taxon>Nephropidae</taxon>
        <taxon>Homarus</taxon>
    </lineage>
</organism>
<evidence type="ECO:0000256" key="3">
    <source>
        <dbReference type="ARBA" id="ARBA00022723"/>
    </source>
</evidence>
<evidence type="ECO:0000256" key="4">
    <source>
        <dbReference type="ARBA" id="ARBA00022801"/>
    </source>
</evidence>
<proteinExistence type="predicted"/>
<gene>
    <name evidence="15" type="primary">BP10-L2</name>
    <name evidence="15" type="ORF">Hamer_G015165</name>
</gene>
<dbReference type="EC" id="3.4.24.-" evidence="10"/>
<accession>A0A8J5THS3</accession>
<dbReference type="SMART" id="SM00042">
    <property type="entry name" value="CUB"/>
    <property type="match status" value="1"/>
</dbReference>
<keyword evidence="2 9" id="KW-0645">Protease</keyword>
<keyword evidence="12" id="KW-0732">Signal</keyword>
<evidence type="ECO:0000259" key="13">
    <source>
        <dbReference type="PROSITE" id="PS01180"/>
    </source>
</evidence>
<dbReference type="InterPro" id="IPR035914">
    <property type="entry name" value="Sperma_CUB_dom_sf"/>
</dbReference>
<dbReference type="PRINTS" id="PR00480">
    <property type="entry name" value="ASTACIN"/>
</dbReference>
<dbReference type="PANTHER" id="PTHR10127">
    <property type="entry name" value="DISCOIDIN, CUB, EGF, LAMININ , AND ZINC METALLOPROTEASE DOMAIN CONTAINING"/>
    <property type="match status" value="1"/>
</dbReference>
<evidence type="ECO:0000256" key="11">
    <source>
        <dbReference type="SAM" id="Phobius"/>
    </source>
</evidence>
<dbReference type="GO" id="GO:0006508">
    <property type="term" value="P:proteolysis"/>
    <property type="evidence" value="ECO:0007669"/>
    <property type="project" value="UniProtKB-KW"/>
</dbReference>
<keyword evidence="11" id="KW-0812">Transmembrane</keyword>
<dbReference type="GO" id="GO:0004222">
    <property type="term" value="F:metalloendopeptidase activity"/>
    <property type="evidence" value="ECO:0007669"/>
    <property type="project" value="UniProtKB-UniRule"/>
</dbReference>
<feature type="active site" evidence="9">
    <location>
        <position position="127"/>
    </location>
</feature>
<sequence>LLQVCWMVVVGGALTRPGIVPEGGRGGPSPPPQDLMVVVGDMLVPQELYDQVTAPATSRKGIIYKYLWPRENGIPTIPYFISVGANKFTREIEAGMNHWETHTCLKFKKTTVSIGNGCQSLRTVVHEVGHAIGLFHEQARPDRDRYVVIHDNNIQDGQHRQFAIMSSDLVNDQGVAYDYTSVMHYGGLGLLSRRQELSHRDKHIVNLMYGCVGVLLLHQHLLDVLLMFFDVLLLFFHLIDVLLLFFVVVLFLQLLFLHLLEEHWHNTNMIHIRQTCDMMPACSQVITEERTFSSPAYPRNIPEGTWCVYTVEAPVDHVVEVTFLSFEMILNKPSGVYKCYADYLQVRDHDMYNGNVTSRTMYVYLHTTTSYSKGFKAEVKFYLASDAPDPSPGAAVNVSGFTCLVVTCLLVHLLVE</sequence>
<feature type="chain" id="PRO_5035284739" description="Metalloendopeptidase" evidence="12">
    <location>
        <begin position="16"/>
        <end position="416"/>
    </location>
</feature>
<feature type="transmembrane region" description="Helical" evidence="11">
    <location>
        <begin position="394"/>
        <end position="415"/>
    </location>
</feature>
<keyword evidence="1" id="KW-0245">EGF-like domain</keyword>
<evidence type="ECO:0000256" key="9">
    <source>
        <dbReference type="PROSITE-ProRule" id="PRU01211"/>
    </source>
</evidence>
<reference evidence="15" key="1">
    <citation type="journal article" date="2021" name="Sci. Adv.">
        <title>The American lobster genome reveals insights on longevity, neural, and immune adaptations.</title>
        <authorList>
            <person name="Polinski J.M."/>
            <person name="Zimin A.V."/>
            <person name="Clark K.F."/>
            <person name="Kohn A.B."/>
            <person name="Sadowski N."/>
            <person name="Timp W."/>
            <person name="Ptitsyn A."/>
            <person name="Khanna P."/>
            <person name="Romanova D.Y."/>
            <person name="Williams P."/>
            <person name="Greenwood S.J."/>
            <person name="Moroz L.L."/>
            <person name="Walt D.R."/>
            <person name="Bodnar A.G."/>
        </authorList>
    </citation>
    <scope>NUCLEOTIDE SEQUENCE</scope>
    <source>
        <strain evidence="15">GMGI-L3</strain>
    </source>
</reference>
<dbReference type="EMBL" id="JAHLQT010006356">
    <property type="protein sequence ID" value="KAG7174961.1"/>
    <property type="molecule type" value="Genomic_DNA"/>
</dbReference>
<keyword evidence="11" id="KW-0472">Membrane</keyword>
<dbReference type="PANTHER" id="PTHR10127:SF850">
    <property type="entry name" value="METALLOENDOPEPTIDASE"/>
    <property type="match status" value="1"/>
</dbReference>
<dbReference type="Pfam" id="PF01400">
    <property type="entry name" value="Astacin"/>
    <property type="match status" value="1"/>
</dbReference>
<evidence type="ECO:0000256" key="5">
    <source>
        <dbReference type="ARBA" id="ARBA00022833"/>
    </source>
</evidence>
<feature type="non-terminal residue" evidence="15">
    <location>
        <position position="416"/>
    </location>
</feature>
<evidence type="ECO:0000313" key="16">
    <source>
        <dbReference type="Proteomes" id="UP000747542"/>
    </source>
</evidence>
<keyword evidence="7" id="KW-1015">Disulfide bond</keyword>
<keyword evidence="11" id="KW-1133">Transmembrane helix</keyword>
<keyword evidence="3 9" id="KW-0479">Metal-binding</keyword>
<evidence type="ECO:0000256" key="8">
    <source>
        <dbReference type="PROSITE-ProRule" id="PRU00059"/>
    </source>
</evidence>
<evidence type="ECO:0000256" key="1">
    <source>
        <dbReference type="ARBA" id="ARBA00022536"/>
    </source>
</evidence>
<dbReference type="GO" id="GO:0008270">
    <property type="term" value="F:zinc ion binding"/>
    <property type="evidence" value="ECO:0007669"/>
    <property type="project" value="UniProtKB-UniRule"/>
</dbReference>
<feature type="non-terminal residue" evidence="15">
    <location>
        <position position="1"/>
    </location>
</feature>
<feature type="binding site" evidence="9">
    <location>
        <position position="126"/>
    </location>
    <ligand>
        <name>Zn(2+)</name>
        <dbReference type="ChEBI" id="CHEBI:29105"/>
        <note>catalytic</note>
    </ligand>
</feature>
<keyword evidence="5 9" id="KW-0862">Zinc</keyword>
<dbReference type="InterPro" id="IPR001506">
    <property type="entry name" value="Peptidase_M12A"/>
</dbReference>
<dbReference type="AlphaFoldDB" id="A0A8J5THS3"/>
<evidence type="ECO:0000256" key="10">
    <source>
        <dbReference type="RuleBase" id="RU361183"/>
    </source>
</evidence>
<evidence type="ECO:0000256" key="12">
    <source>
        <dbReference type="SAM" id="SignalP"/>
    </source>
</evidence>
<dbReference type="PROSITE" id="PS51864">
    <property type="entry name" value="ASTACIN"/>
    <property type="match status" value="1"/>
</dbReference>
<evidence type="ECO:0000259" key="14">
    <source>
        <dbReference type="PROSITE" id="PS51864"/>
    </source>
</evidence>
<dbReference type="CDD" id="cd00041">
    <property type="entry name" value="CUB"/>
    <property type="match status" value="1"/>
</dbReference>
<name>A0A8J5THS3_HOMAM</name>
<feature type="binding site" evidence="9">
    <location>
        <position position="130"/>
    </location>
    <ligand>
        <name>Zn(2+)</name>
        <dbReference type="ChEBI" id="CHEBI:29105"/>
        <note>catalytic</note>
    </ligand>
</feature>
<keyword evidence="16" id="KW-1185">Reference proteome</keyword>
<feature type="domain" description="Peptidase M12A" evidence="14">
    <location>
        <begin position="111"/>
        <end position="212"/>
    </location>
</feature>
<dbReference type="Pfam" id="PF00431">
    <property type="entry name" value="CUB"/>
    <property type="match status" value="1"/>
</dbReference>
<dbReference type="InterPro" id="IPR000859">
    <property type="entry name" value="CUB_dom"/>
</dbReference>
<comment type="caution">
    <text evidence="15">The sequence shown here is derived from an EMBL/GenBank/DDBJ whole genome shotgun (WGS) entry which is preliminary data.</text>
</comment>
<dbReference type="Gene3D" id="3.40.390.10">
    <property type="entry name" value="Collagenase (Catalytic Domain)"/>
    <property type="match status" value="2"/>
</dbReference>
<protein>
    <recommendedName>
        <fullName evidence="10">Metalloendopeptidase</fullName>
        <ecNumber evidence="10">3.4.24.-</ecNumber>
    </recommendedName>
</protein>
<evidence type="ECO:0000256" key="7">
    <source>
        <dbReference type="ARBA" id="ARBA00023157"/>
    </source>
</evidence>